<dbReference type="RefSeq" id="WP_018746929.1">
    <property type="nucleotide sequence ID" value="NZ_BSOZ01000019.1"/>
</dbReference>
<dbReference type="EMBL" id="BSOZ01000019">
    <property type="protein sequence ID" value="GLS04467.1"/>
    <property type="molecule type" value="Genomic_DNA"/>
</dbReference>
<dbReference type="InterPro" id="IPR020449">
    <property type="entry name" value="Tscrpt_reg_AraC-type_HTH"/>
</dbReference>
<keyword evidence="6" id="KW-1185">Reference proteome</keyword>
<evidence type="ECO:0000256" key="1">
    <source>
        <dbReference type="ARBA" id="ARBA00023015"/>
    </source>
</evidence>
<evidence type="ECO:0000313" key="6">
    <source>
        <dbReference type="Proteomes" id="UP001156836"/>
    </source>
</evidence>
<gene>
    <name evidence="5" type="ORF">GCM10007860_16140</name>
</gene>
<sequence length="280" mass="31812">MKPATRARYATRIGQVLDYLYDHLDQEPDLYRLADIACLSPYHFHRIYRALMGESVAQTVRRARIHLASGELTRSNRPLPDVAQRAGYGSLAAFSRAFQQQFGTSPGRFRNHRLLALNPQESNMYPVTIRECPAFHIVALAHQGNYMKIGEAFDKLMLKCRSEGWLDESTRWLGFYYDDPATTPENELRSHAAASVSHTIMVEPPFEAMTIPAARCAVLRHTGPYSTLHDAYHWLFGHWLPQSGEQPAISPFEDYLNDPGSTPQQQLLTDIYLPLVPLAR</sequence>
<accession>A0ABQ6BSQ4</accession>
<proteinExistence type="predicted"/>
<dbReference type="InterPro" id="IPR018060">
    <property type="entry name" value="HTH_AraC"/>
</dbReference>
<organism evidence="5 6">
    <name type="scientific">Chitiniphilus shinanonensis</name>
    <dbReference type="NCBI Taxonomy" id="553088"/>
    <lineage>
        <taxon>Bacteria</taxon>
        <taxon>Pseudomonadati</taxon>
        <taxon>Pseudomonadota</taxon>
        <taxon>Betaproteobacteria</taxon>
        <taxon>Neisseriales</taxon>
        <taxon>Chitinibacteraceae</taxon>
        <taxon>Chitiniphilus</taxon>
    </lineage>
</organism>
<evidence type="ECO:0000259" key="4">
    <source>
        <dbReference type="PROSITE" id="PS01124"/>
    </source>
</evidence>
<name>A0ABQ6BSQ4_9NEIS</name>
<keyword evidence="1" id="KW-0805">Transcription regulation</keyword>
<dbReference type="InterPro" id="IPR010499">
    <property type="entry name" value="AraC_E-bd"/>
</dbReference>
<comment type="caution">
    <text evidence="5">The sequence shown here is derived from an EMBL/GenBank/DDBJ whole genome shotgun (WGS) entry which is preliminary data.</text>
</comment>
<dbReference type="Pfam" id="PF06445">
    <property type="entry name" value="GyrI-like"/>
    <property type="match status" value="1"/>
</dbReference>
<dbReference type="Gene3D" id="3.20.80.10">
    <property type="entry name" value="Regulatory factor, effector binding domain"/>
    <property type="match status" value="1"/>
</dbReference>
<dbReference type="PANTHER" id="PTHR40055:SF1">
    <property type="entry name" value="TRANSCRIPTIONAL REGULATOR YGIV-RELATED"/>
    <property type="match status" value="1"/>
</dbReference>
<keyword evidence="3" id="KW-0804">Transcription</keyword>
<dbReference type="PRINTS" id="PR00032">
    <property type="entry name" value="HTHARAC"/>
</dbReference>
<feature type="domain" description="HTH araC/xylS-type" evidence="4">
    <location>
        <begin position="14"/>
        <end position="112"/>
    </location>
</feature>
<dbReference type="PROSITE" id="PS01124">
    <property type="entry name" value="HTH_ARAC_FAMILY_2"/>
    <property type="match status" value="1"/>
</dbReference>
<evidence type="ECO:0000256" key="2">
    <source>
        <dbReference type="ARBA" id="ARBA00023125"/>
    </source>
</evidence>
<evidence type="ECO:0000313" key="5">
    <source>
        <dbReference type="EMBL" id="GLS04467.1"/>
    </source>
</evidence>
<dbReference type="PANTHER" id="PTHR40055">
    <property type="entry name" value="TRANSCRIPTIONAL REGULATOR YGIV-RELATED"/>
    <property type="match status" value="1"/>
</dbReference>
<dbReference type="InterPro" id="IPR011256">
    <property type="entry name" value="Reg_factor_effector_dom_sf"/>
</dbReference>
<reference evidence="6" key="1">
    <citation type="journal article" date="2019" name="Int. J. Syst. Evol. Microbiol.">
        <title>The Global Catalogue of Microorganisms (GCM) 10K type strain sequencing project: providing services to taxonomists for standard genome sequencing and annotation.</title>
        <authorList>
            <consortium name="The Broad Institute Genomics Platform"/>
            <consortium name="The Broad Institute Genome Sequencing Center for Infectious Disease"/>
            <person name="Wu L."/>
            <person name="Ma J."/>
        </authorList>
    </citation>
    <scope>NUCLEOTIDE SEQUENCE [LARGE SCALE GENOMIC DNA]</scope>
    <source>
        <strain evidence="6">NBRC 104970</strain>
    </source>
</reference>
<dbReference type="SMART" id="SM00871">
    <property type="entry name" value="AraC_E_bind"/>
    <property type="match status" value="1"/>
</dbReference>
<dbReference type="InterPro" id="IPR018062">
    <property type="entry name" value="HTH_AraC-typ_CS"/>
</dbReference>
<keyword evidence="2" id="KW-0238">DNA-binding</keyword>
<dbReference type="SUPFAM" id="SSF55136">
    <property type="entry name" value="Probable bacterial effector-binding domain"/>
    <property type="match status" value="1"/>
</dbReference>
<dbReference type="SMART" id="SM00342">
    <property type="entry name" value="HTH_ARAC"/>
    <property type="match status" value="1"/>
</dbReference>
<evidence type="ECO:0000256" key="3">
    <source>
        <dbReference type="ARBA" id="ARBA00023163"/>
    </source>
</evidence>
<dbReference type="PROSITE" id="PS00041">
    <property type="entry name" value="HTH_ARAC_FAMILY_1"/>
    <property type="match status" value="1"/>
</dbReference>
<dbReference type="Proteomes" id="UP001156836">
    <property type="component" value="Unassembled WGS sequence"/>
</dbReference>
<protein>
    <submittedName>
        <fullName evidence="5">AraC family transcriptional regulator</fullName>
    </submittedName>
</protein>
<dbReference type="InterPro" id="IPR009057">
    <property type="entry name" value="Homeodomain-like_sf"/>
</dbReference>
<dbReference type="InterPro" id="IPR029442">
    <property type="entry name" value="GyrI-like"/>
</dbReference>
<dbReference type="SUPFAM" id="SSF46689">
    <property type="entry name" value="Homeodomain-like"/>
    <property type="match status" value="2"/>
</dbReference>
<dbReference type="InterPro" id="IPR050908">
    <property type="entry name" value="SmbC-like"/>
</dbReference>
<dbReference type="Pfam" id="PF12833">
    <property type="entry name" value="HTH_18"/>
    <property type="match status" value="1"/>
</dbReference>
<dbReference type="Gene3D" id="1.10.10.60">
    <property type="entry name" value="Homeodomain-like"/>
    <property type="match status" value="2"/>
</dbReference>